<dbReference type="Pfam" id="PF13492">
    <property type="entry name" value="GAF_3"/>
    <property type="match status" value="1"/>
</dbReference>
<evidence type="ECO:0000256" key="2">
    <source>
        <dbReference type="ARBA" id="ARBA00012438"/>
    </source>
</evidence>
<evidence type="ECO:0000256" key="1">
    <source>
        <dbReference type="ARBA" id="ARBA00000085"/>
    </source>
</evidence>
<dbReference type="SUPFAM" id="SSF63829">
    <property type="entry name" value="Calcium-dependent phosphotriesterase"/>
    <property type="match status" value="1"/>
</dbReference>
<dbReference type="InterPro" id="IPR029016">
    <property type="entry name" value="GAF-like_dom_sf"/>
</dbReference>
<dbReference type="InterPro" id="IPR000014">
    <property type="entry name" value="PAS"/>
</dbReference>
<dbReference type="SUPFAM" id="SSF55874">
    <property type="entry name" value="ATPase domain of HSP90 chaperone/DNA topoisomerase II/histidine kinase"/>
    <property type="match status" value="1"/>
</dbReference>
<dbReference type="Proteomes" id="UP000183868">
    <property type="component" value="Chromosome"/>
</dbReference>
<evidence type="ECO:0000256" key="4">
    <source>
        <dbReference type="ARBA" id="ARBA00022679"/>
    </source>
</evidence>
<dbReference type="NCBIfam" id="TIGR00229">
    <property type="entry name" value="sensory_box"/>
    <property type="match status" value="1"/>
</dbReference>
<dbReference type="InterPro" id="IPR003594">
    <property type="entry name" value="HATPase_dom"/>
</dbReference>
<evidence type="ECO:0000313" key="13">
    <source>
        <dbReference type="EMBL" id="EHO39856.1"/>
    </source>
</evidence>
<dbReference type="EMBL" id="CP018099">
    <property type="protein sequence ID" value="APF19751.1"/>
    <property type="molecule type" value="Genomic_DNA"/>
</dbReference>
<dbReference type="SUPFAM" id="SSF52172">
    <property type="entry name" value="CheY-like"/>
    <property type="match status" value="1"/>
</dbReference>
<dbReference type="InterPro" id="IPR000700">
    <property type="entry name" value="PAS-assoc_C"/>
</dbReference>
<dbReference type="InterPro" id="IPR001610">
    <property type="entry name" value="PAC"/>
</dbReference>
<dbReference type="Gene3D" id="2.60.40.10">
    <property type="entry name" value="Immunoglobulins"/>
    <property type="match status" value="1"/>
</dbReference>
<reference evidence="13 14" key="1">
    <citation type="submission" date="2011-09" db="EMBL/GenBank/DDBJ databases">
        <title>The permanent draft genome of Caldithrix abyssi DSM 13497.</title>
        <authorList>
            <consortium name="US DOE Joint Genome Institute (JGI-PGF)"/>
            <person name="Lucas S."/>
            <person name="Han J."/>
            <person name="Lapidus A."/>
            <person name="Bruce D."/>
            <person name="Goodwin L."/>
            <person name="Pitluck S."/>
            <person name="Peters L."/>
            <person name="Kyrpides N."/>
            <person name="Mavromatis K."/>
            <person name="Ivanova N."/>
            <person name="Mikhailova N."/>
            <person name="Chertkov O."/>
            <person name="Detter J.C."/>
            <person name="Tapia R."/>
            <person name="Han C."/>
            <person name="Land M."/>
            <person name="Hauser L."/>
            <person name="Markowitz V."/>
            <person name="Cheng J.-F."/>
            <person name="Hugenholtz P."/>
            <person name="Woyke T."/>
            <person name="Wu D."/>
            <person name="Spring S."/>
            <person name="Brambilla E."/>
            <person name="Klenk H.-P."/>
            <person name="Eisen J.A."/>
        </authorList>
    </citation>
    <scope>NUCLEOTIDE SEQUENCE [LARGE SCALE GENOMIC DNA]</scope>
    <source>
        <strain evidence="13 14">DSM 13497</strain>
    </source>
</reference>
<dbReference type="SUPFAM" id="SSF101898">
    <property type="entry name" value="NHL repeat"/>
    <property type="match status" value="1"/>
</dbReference>
<dbReference type="Pfam" id="PF13426">
    <property type="entry name" value="PAS_9"/>
    <property type="match status" value="1"/>
</dbReference>
<accession>H1XNR6</accession>
<dbReference type="Pfam" id="PF07494">
    <property type="entry name" value="Reg_prop"/>
    <property type="match status" value="2"/>
</dbReference>
<feature type="modified residue" description="4-aspartylphosphate" evidence="6">
    <location>
        <position position="1546"/>
    </location>
</feature>
<dbReference type="STRING" id="880073.Cabys_3003"/>
<reference evidence="12 15" key="2">
    <citation type="submission" date="2016-11" db="EMBL/GenBank/DDBJ databases">
        <title>Genomic analysis of Caldithrix abyssi and proposal of a novel bacterial phylum Caldithrichaeota.</title>
        <authorList>
            <person name="Kublanov I."/>
            <person name="Sigalova O."/>
            <person name="Gavrilov S."/>
            <person name="Lebedinsky A."/>
            <person name="Ivanova N."/>
            <person name="Daum C."/>
            <person name="Reddy T."/>
            <person name="Klenk H.P."/>
            <person name="Goker M."/>
            <person name="Reva O."/>
            <person name="Miroshnichenko M."/>
            <person name="Kyprides N."/>
            <person name="Woyke T."/>
            <person name="Gelfand M."/>
        </authorList>
    </citation>
    <scope>NUCLEOTIDE SEQUENCE [LARGE SCALE GENOMIC DNA]</scope>
    <source>
        <strain evidence="12 15">LF13</strain>
    </source>
</reference>
<dbReference type="SMART" id="SM00387">
    <property type="entry name" value="HATPase_c"/>
    <property type="match status" value="1"/>
</dbReference>
<evidence type="ECO:0000259" key="8">
    <source>
        <dbReference type="PROSITE" id="PS50109"/>
    </source>
</evidence>
<dbReference type="KEGG" id="caby:Cabys_3003"/>
<dbReference type="SMART" id="SM00091">
    <property type="entry name" value="PAS"/>
    <property type="match status" value="1"/>
</dbReference>
<dbReference type="Pfam" id="PF13188">
    <property type="entry name" value="PAS_8"/>
    <property type="match status" value="1"/>
</dbReference>
<dbReference type="EC" id="2.7.13.3" evidence="2"/>
<dbReference type="OrthoDB" id="9809670at2"/>
<dbReference type="Proteomes" id="UP000004671">
    <property type="component" value="Chromosome"/>
</dbReference>
<dbReference type="InterPro" id="IPR003661">
    <property type="entry name" value="HisK_dim/P_dom"/>
</dbReference>
<dbReference type="Pfam" id="PF02518">
    <property type="entry name" value="HATPase_c"/>
    <property type="match status" value="1"/>
</dbReference>
<dbReference type="Gene3D" id="2.130.10.10">
    <property type="entry name" value="YVTN repeat-like/Quinoprotein amine dehydrogenase"/>
    <property type="match status" value="3"/>
</dbReference>
<dbReference type="InterPro" id="IPR015943">
    <property type="entry name" value="WD40/YVTN_repeat-like_dom_sf"/>
</dbReference>
<dbReference type="InterPro" id="IPR035965">
    <property type="entry name" value="PAS-like_dom_sf"/>
</dbReference>
<dbReference type="CDD" id="cd00130">
    <property type="entry name" value="PAS"/>
    <property type="match status" value="1"/>
</dbReference>
<feature type="coiled-coil region" evidence="7">
    <location>
        <begin position="800"/>
        <end position="831"/>
    </location>
</feature>
<dbReference type="SMART" id="SM00086">
    <property type="entry name" value="PAC"/>
    <property type="match status" value="2"/>
</dbReference>
<dbReference type="RefSeq" id="WP_006926748.1">
    <property type="nucleotide sequence ID" value="NZ_CM001402.1"/>
</dbReference>
<dbReference type="SMART" id="SM00388">
    <property type="entry name" value="HisKA"/>
    <property type="match status" value="1"/>
</dbReference>
<dbReference type="InParanoid" id="H1XNR6"/>
<protein>
    <recommendedName>
        <fullName evidence="2">histidine kinase</fullName>
        <ecNumber evidence="2">2.7.13.3</ecNumber>
    </recommendedName>
</protein>
<dbReference type="SMART" id="SM00448">
    <property type="entry name" value="REC"/>
    <property type="match status" value="1"/>
</dbReference>
<dbReference type="HOGENOM" id="CLU_243768_0_0_0"/>
<feature type="domain" description="PAS" evidence="10">
    <location>
        <begin position="831"/>
        <end position="882"/>
    </location>
</feature>
<keyword evidence="4" id="KW-0808">Transferase</keyword>
<evidence type="ECO:0000256" key="7">
    <source>
        <dbReference type="SAM" id="Coils"/>
    </source>
</evidence>
<keyword evidence="5 13" id="KW-0418">Kinase</keyword>
<evidence type="ECO:0000259" key="10">
    <source>
        <dbReference type="PROSITE" id="PS50112"/>
    </source>
</evidence>
<dbReference type="InterPro" id="IPR036890">
    <property type="entry name" value="HATPase_C_sf"/>
</dbReference>
<keyword evidence="3 6" id="KW-0597">Phosphoprotein</keyword>
<keyword evidence="7" id="KW-0175">Coiled coil</keyword>
<dbReference type="InterPro" id="IPR011006">
    <property type="entry name" value="CheY-like_superfamily"/>
</dbReference>
<dbReference type="EMBL" id="CM001402">
    <property type="protein sequence ID" value="EHO39856.1"/>
    <property type="molecule type" value="Genomic_DNA"/>
</dbReference>
<dbReference type="InterPro" id="IPR003018">
    <property type="entry name" value="GAF"/>
</dbReference>
<feature type="domain" description="Response regulatory" evidence="9">
    <location>
        <begin position="1495"/>
        <end position="1611"/>
    </location>
</feature>
<dbReference type="PANTHER" id="PTHR43547:SF2">
    <property type="entry name" value="HYBRID SIGNAL TRANSDUCTION HISTIDINE KINASE C"/>
    <property type="match status" value="1"/>
</dbReference>
<dbReference type="Pfam" id="PF07495">
    <property type="entry name" value="Y_Y_Y"/>
    <property type="match status" value="1"/>
</dbReference>
<dbReference type="CDD" id="cd00082">
    <property type="entry name" value="HisKA"/>
    <property type="match status" value="1"/>
</dbReference>
<proteinExistence type="predicted"/>
<gene>
    <name evidence="12" type="ORF">Cabys_3003</name>
    <name evidence="13" type="ORF">Calab_0207</name>
</gene>
<dbReference type="SUPFAM" id="SSF55785">
    <property type="entry name" value="PYP-like sensor domain (PAS domain)"/>
    <property type="match status" value="2"/>
</dbReference>
<dbReference type="SUPFAM" id="SSF47384">
    <property type="entry name" value="Homodimeric domain of signal transducing histidine kinase"/>
    <property type="match status" value="1"/>
</dbReference>
<dbReference type="PRINTS" id="PR00344">
    <property type="entry name" value="BCTRLSENSOR"/>
</dbReference>
<dbReference type="InterPro" id="IPR011123">
    <property type="entry name" value="Y_Y_Y"/>
</dbReference>
<evidence type="ECO:0000313" key="14">
    <source>
        <dbReference type="Proteomes" id="UP000004671"/>
    </source>
</evidence>
<evidence type="ECO:0000259" key="9">
    <source>
        <dbReference type="PROSITE" id="PS50110"/>
    </source>
</evidence>
<sequence length="1614" mass="184528" precursor="true">MMRFFILIILNIFFYGLSLQANSTYFFKHLTTRDGLSQSSIISIVQDKHGFIWLGTMDGLNRFDGYGVKVFKKHVDDSTGLQNNRINDLKVDARGYIWIAHDLGINILNPKTEEFTILKLPLENESIVLQLELVDRDKILVRTLENVYTVHLPEKRVEPIKGLDGSPVKIKKLNRQTCIFTNNKIYVLNGSQARLWIDIPQIQSQIVDVSVGDRDALYILTLHGFFEYQISNQKLTDFSERLRSALNLPAVRFTSLIKLNQNTLWLGSTQGILSVNLQHLTFEQISENLPNNLSSRNITVLYKDKTDIIWVGTFDSGANYIDLNHGSFYNILPRIGGKKILSSPLVYAFWQDTSGMLWVGTDNGLDRFKIKNGTISEVSGKSILLNKRIRALHQDEYGYLWVGTYEGLYKVDPALQQIKRYKPYEDKNKNIVIKIFPLDKDRLLVGLKKYGLFQLDVQKGIFKAVQIHGDTTEAYQKLFITDIKRNSNGNIYVATYGSGLFEYDPQKNNLIPLTQDSELKARCSFIYCIYPEGANTIWIGTYGEGLFIWNLQSKHFEHISTQDGLPNNVIYGILRDDSHNYWVSTIKGLCKIIYFPAQKPSFVVSRVWDYSDGLPDNEFNFGAYFKSDRWLYFGTVNGFTYFDPADFKINQNPPHVFITGIQVNQQPLQQLFTVDERREIWETQSLRLNHDQNTLEFEFTALHFTNPLKNTFAYRLKGFDDNWTYVPATQRKAVYRKLTGGNYVFQVKAANADGVWSPQIASISLFIKKPFWQMWWFRLMMMIAILGLAYAIHILKTVKIKSRNRLLKELNQKLKKENKEKLNIMSTLRETLEKFQTIFNNAPLGIFYIDQAGRLTECNDYFVKIIGSSYERIIGINMIHDIKDKQLIQAIKDGLSGKTGYYEGRYSAVTSPKTIPARAIIRGIHSIDGQVIGAVGIVEDLSEIEKEKLRETVIRNISQAVLTTEDLESFYEVFDRELSKIIDTKNLFVALYDDQNKIFTVPLMKDEKDAFKAVPAEGTLSYYVIQKGKPCLFKEKEMLELEEKGLIKRVGAPSKCWLGVPLKIENQTIGILVVQDYEDEKAFNHETLELLEVLSSSLASSIRQKQNREFISLLTKGIAQSSFKLIIANRNGDILYSNLQVAKAMETGKKPRLADLLKTHIASESDVLERCLKNGEKWSGEISRKINEKQTAWEFLSINPVTNEAGQVTHFVVVIEDITEAKRLQNQLQQAQKIESIGTLAGGIAHDFNNLLTVINGHAEIALLKLNQDKKIHSDIVSILHAGKRAANLTRQLLAFSRKQIFKAELLDINEVIQSMEKMARRLIGEDIEIKIELTPHLPYIKADPSQLEQVLMNLIVNARDAIHEWSKTSAKRRKLITIKTEKIFVNRETVSFEEIKKGTYIRLSVADTGVGMDEKTREKVFEPFFTTKEVGKGTGLGLSTVYGIVKQNQGFVELESEKGKGATFKVYWPVAEEHLKNKLQSKDAKDEIVSGHGNVLVVEDDESVREFIKDILLHSGYNVFTANNGREGADLIKKINFKLDLVITDMIMPEMNGNELADMVRQKFPDTKILYTSGYTETRIIHEELMLEGTQFLHKPFTIVEFTNVINKLLQND</sequence>
<name>H1XNR6_CALAY</name>
<dbReference type="PROSITE" id="PS50110">
    <property type="entry name" value="RESPONSE_REGULATORY"/>
    <property type="match status" value="1"/>
</dbReference>
<organism evidence="13 14">
    <name type="scientific">Caldithrix abyssi DSM 13497</name>
    <dbReference type="NCBI Taxonomy" id="880073"/>
    <lineage>
        <taxon>Bacteria</taxon>
        <taxon>Pseudomonadati</taxon>
        <taxon>Calditrichota</taxon>
        <taxon>Calditrichia</taxon>
        <taxon>Calditrichales</taxon>
        <taxon>Calditrichaceae</taxon>
        <taxon>Caldithrix</taxon>
    </lineage>
</organism>
<dbReference type="InterPro" id="IPR011110">
    <property type="entry name" value="Reg_prop"/>
</dbReference>
<dbReference type="Gene3D" id="1.10.287.130">
    <property type="match status" value="1"/>
</dbReference>
<dbReference type="GO" id="GO:0000155">
    <property type="term" value="F:phosphorelay sensor kinase activity"/>
    <property type="evidence" value="ECO:0007669"/>
    <property type="project" value="InterPro"/>
</dbReference>
<dbReference type="SMART" id="SM00065">
    <property type="entry name" value="GAF"/>
    <property type="match status" value="1"/>
</dbReference>
<keyword evidence="14" id="KW-1185">Reference proteome</keyword>
<dbReference type="InterPro" id="IPR004358">
    <property type="entry name" value="Sig_transdc_His_kin-like_C"/>
</dbReference>
<feature type="domain" description="PAC" evidence="11">
    <location>
        <begin position="1176"/>
        <end position="1230"/>
    </location>
</feature>
<evidence type="ECO:0000256" key="6">
    <source>
        <dbReference type="PROSITE-ProRule" id="PRU00169"/>
    </source>
</evidence>
<dbReference type="Pfam" id="PF00072">
    <property type="entry name" value="Response_reg"/>
    <property type="match status" value="1"/>
</dbReference>
<evidence type="ECO:0000256" key="5">
    <source>
        <dbReference type="ARBA" id="ARBA00022777"/>
    </source>
</evidence>
<dbReference type="eggNOG" id="COG4191">
    <property type="taxonomic scope" value="Bacteria"/>
</dbReference>
<dbReference type="InterPro" id="IPR036097">
    <property type="entry name" value="HisK_dim/P_sf"/>
</dbReference>
<dbReference type="InterPro" id="IPR013783">
    <property type="entry name" value="Ig-like_fold"/>
</dbReference>
<evidence type="ECO:0000313" key="15">
    <source>
        <dbReference type="Proteomes" id="UP000183868"/>
    </source>
</evidence>
<evidence type="ECO:0000259" key="11">
    <source>
        <dbReference type="PROSITE" id="PS50113"/>
    </source>
</evidence>
<feature type="domain" description="Histidine kinase" evidence="8">
    <location>
        <begin position="1243"/>
        <end position="1473"/>
    </location>
</feature>
<dbReference type="InterPro" id="IPR001789">
    <property type="entry name" value="Sig_transdc_resp-reg_receiver"/>
</dbReference>
<dbReference type="Gene3D" id="3.30.450.40">
    <property type="match status" value="1"/>
</dbReference>
<dbReference type="Gene3D" id="3.30.450.20">
    <property type="entry name" value="PAS domain"/>
    <property type="match status" value="2"/>
</dbReference>
<dbReference type="Gene3D" id="3.40.50.2300">
    <property type="match status" value="1"/>
</dbReference>
<dbReference type="PaxDb" id="880073-Calab_0207"/>
<dbReference type="Gene3D" id="3.30.565.10">
    <property type="entry name" value="Histidine kinase-like ATPase, C-terminal domain"/>
    <property type="match status" value="1"/>
</dbReference>
<dbReference type="SUPFAM" id="SSF55781">
    <property type="entry name" value="GAF domain-like"/>
    <property type="match status" value="1"/>
</dbReference>
<dbReference type="PANTHER" id="PTHR43547">
    <property type="entry name" value="TWO-COMPONENT HISTIDINE KINASE"/>
    <property type="match status" value="1"/>
</dbReference>
<evidence type="ECO:0000313" key="12">
    <source>
        <dbReference type="EMBL" id="APF19751.1"/>
    </source>
</evidence>
<dbReference type="PROSITE" id="PS50113">
    <property type="entry name" value="PAC"/>
    <property type="match status" value="1"/>
</dbReference>
<dbReference type="InterPro" id="IPR005467">
    <property type="entry name" value="His_kinase_dom"/>
</dbReference>
<evidence type="ECO:0000256" key="3">
    <source>
        <dbReference type="ARBA" id="ARBA00022553"/>
    </source>
</evidence>
<dbReference type="PROSITE" id="PS50109">
    <property type="entry name" value="HIS_KIN"/>
    <property type="match status" value="1"/>
</dbReference>
<comment type="catalytic activity">
    <reaction evidence="1">
        <text>ATP + protein L-histidine = ADP + protein N-phospho-L-histidine.</text>
        <dbReference type="EC" id="2.7.13.3"/>
    </reaction>
</comment>
<dbReference type="PROSITE" id="PS50112">
    <property type="entry name" value="PAS"/>
    <property type="match status" value="1"/>
</dbReference>